<feature type="domain" description="FYVE-type" evidence="5">
    <location>
        <begin position="287"/>
        <end position="353"/>
    </location>
</feature>
<keyword evidence="2 4" id="KW-0863">Zinc-finger</keyword>
<dbReference type="GO" id="GO:0008270">
    <property type="term" value="F:zinc ion binding"/>
    <property type="evidence" value="ECO:0007669"/>
    <property type="project" value="UniProtKB-KW"/>
</dbReference>
<dbReference type="InterPro" id="IPR023393">
    <property type="entry name" value="START-like_dom_sf"/>
</dbReference>
<comment type="caution">
    <text evidence="6">The sequence shown here is derived from an EMBL/GenBank/DDBJ whole genome shotgun (WGS) entry which is preliminary data.</text>
</comment>
<accession>A0ABD3F4N9</accession>
<sequence length="392" mass="44480">MKTKFPLKHPPFAPIGFIDSDKEHLTNLAELFRARAIVDYEEHLYSGGIVDSTKWVRVKQCEDVVVYEDRQALKERRLSRVSPTRAPPSNETMLKLLWSGTILGNLDDIMYAVVNRTTEEAKVKAAYLQSNVVDFAVLDTLIHPTMDEPFRGLHVKWAVNAGPPMMRSVVRFRDFVYIESTGMATISTGERVGFLLLHSFSTYQAPELHEHKLVRGNMTLFHLFRQKSNGVVDTYVKAFIDLMGDMPLRVATTLSTSGVVPVWKLGEYALMKKLNWRLSQQRAIIPVKRSDWCQVCKKPIRGNMVRRQACRICMNEYCARCCVPKKMFFVPARSRVVVHKSVHVCLGCIELASYTKGVDIALDELSRTTGECKTYAFWAAGSPTFSTSSLML</sequence>
<dbReference type="Gene3D" id="3.30.530.20">
    <property type="match status" value="1"/>
</dbReference>
<evidence type="ECO:0000256" key="1">
    <source>
        <dbReference type="ARBA" id="ARBA00022723"/>
    </source>
</evidence>
<dbReference type="PANTHER" id="PTHR13510">
    <property type="entry name" value="FYVE-FINGER-CONTAINING RAB5 EFFECTOR PROTEIN RABENOSYN-5-RELATED"/>
    <property type="match status" value="1"/>
</dbReference>
<dbReference type="EMBL" id="JBIMZQ010000038">
    <property type="protein sequence ID" value="KAL3660967.1"/>
    <property type="molecule type" value="Genomic_DNA"/>
</dbReference>
<reference evidence="6 7" key="1">
    <citation type="submission" date="2024-09" db="EMBL/GenBank/DDBJ databases">
        <title>Genome sequencing and assembly of Phytophthora oleae, isolate VK10A, causative agent of rot of olive drupes.</title>
        <authorList>
            <person name="Conti Taguali S."/>
            <person name="Riolo M."/>
            <person name="La Spada F."/>
            <person name="Cacciola S.O."/>
            <person name="Dionisio G."/>
        </authorList>
    </citation>
    <scope>NUCLEOTIDE SEQUENCE [LARGE SCALE GENOMIC DNA]</scope>
    <source>
        <strain evidence="6 7">VK10A</strain>
    </source>
</reference>
<dbReference type="InterPro" id="IPR052727">
    <property type="entry name" value="Rab4/Rab5_effector"/>
</dbReference>
<dbReference type="CDD" id="cd00065">
    <property type="entry name" value="FYVE_like_SF"/>
    <property type="match status" value="1"/>
</dbReference>
<dbReference type="InterPro" id="IPR011011">
    <property type="entry name" value="Znf_FYVE_PHD"/>
</dbReference>
<keyword evidence="7" id="KW-1185">Reference proteome</keyword>
<organism evidence="6 7">
    <name type="scientific">Phytophthora oleae</name>
    <dbReference type="NCBI Taxonomy" id="2107226"/>
    <lineage>
        <taxon>Eukaryota</taxon>
        <taxon>Sar</taxon>
        <taxon>Stramenopiles</taxon>
        <taxon>Oomycota</taxon>
        <taxon>Peronosporomycetes</taxon>
        <taxon>Peronosporales</taxon>
        <taxon>Peronosporaceae</taxon>
        <taxon>Phytophthora</taxon>
    </lineage>
</organism>
<evidence type="ECO:0000259" key="5">
    <source>
        <dbReference type="PROSITE" id="PS50178"/>
    </source>
</evidence>
<evidence type="ECO:0000313" key="7">
    <source>
        <dbReference type="Proteomes" id="UP001632037"/>
    </source>
</evidence>
<proteinExistence type="predicted"/>
<name>A0ABD3F4N9_9STRA</name>
<protein>
    <recommendedName>
        <fullName evidence="5">FYVE-type domain-containing protein</fullName>
    </recommendedName>
</protein>
<dbReference type="PANTHER" id="PTHR13510:SF44">
    <property type="entry name" value="RABENOSYN-5"/>
    <property type="match status" value="1"/>
</dbReference>
<evidence type="ECO:0000256" key="4">
    <source>
        <dbReference type="PROSITE-ProRule" id="PRU00091"/>
    </source>
</evidence>
<dbReference type="InterPro" id="IPR017455">
    <property type="entry name" value="Znf_FYVE-rel"/>
</dbReference>
<dbReference type="PROSITE" id="PS50178">
    <property type="entry name" value="ZF_FYVE"/>
    <property type="match status" value="1"/>
</dbReference>
<keyword evidence="1" id="KW-0479">Metal-binding</keyword>
<evidence type="ECO:0000313" key="6">
    <source>
        <dbReference type="EMBL" id="KAL3660967.1"/>
    </source>
</evidence>
<dbReference type="SUPFAM" id="SSF57903">
    <property type="entry name" value="FYVE/PHD zinc finger"/>
    <property type="match status" value="1"/>
</dbReference>
<evidence type="ECO:0000256" key="3">
    <source>
        <dbReference type="ARBA" id="ARBA00022833"/>
    </source>
</evidence>
<dbReference type="InterPro" id="IPR013083">
    <property type="entry name" value="Znf_RING/FYVE/PHD"/>
</dbReference>
<keyword evidence="3" id="KW-0862">Zinc</keyword>
<evidence type="ECO:0000256" key="2">
    <source>
        <dbReference type="ARBA" id="ARBA00022771"/>
    </source>
</evidence>
<dbReference type="AlphaFoldDB" id="A0ABD3F4N9"/>
<dbReference type="Proteomes" id="UP001632037">
    <property type="component" value="Unassembled WGS sequence"/>
</dbReference>
<gene>
    <name evidence="6" type="ORF">V7S43_013982</name>
</gene>
<dbReference type="Gene3D" id="3.30.40.10">
    <property type="entry name" value="Zinc/RING finger domain, C3HC4 (zinc finger)"/>
    <property type="match status" value="1"/>
</dbReference>